<dbReference type="HOGENOM" id="CLU_163858_1_0_9"/>
<gene>
    <name evidence="4" type="ORF">U729_20</name>
</gene>
<protein>
    <submittedName>
        <fullName evidence="4">Coat F domain protein</fullName>
    </submittedName>
</protein>
<dbReference type="AlphaFoldDB" id="A0A0A7FSB4"/>
<dbReference type="InterPro" id="IPR012347">
    <property type="entry name" value="Ferritin-like"/>
</dbReference>
<evidence type="ECO:0000313" key="5">
    <source>
        <dbReference type="Proteomes" id="UP000030635"/>
    </source>
</evidence>
<evidence type="ECO:0000256" key="1">
    <source>
        <dbReference type="ARBA" id="ARBA00022969"/>
    </source>
</evidence>
<comment type="similarity">
    <text evidence="3">Belongs to the CotF family.</text>
</comment>
<comment type="subcellular location">
    <subcellularLocation>
        <location evidence="2">Spore coat</location>
    </subcellularLocation>
</comment>
<dbReference type="KEGG" id="cbv:U729_20"/>
<evidence type="ECO:0000256" key="2">
    <source>
        <dbReference type="ARBA" id="ARBA00024325"/>
    </source>
</evidence>
<organism evidence="4 5">
    <name type="scientific">Clostridium baratii str. Sullivan</name>
    <dbReference type="NCBI Taxonomy" id="1415775"/>
    <lineage>
        <taxon>Bacteria</taxon>
        <taxon>Bacillati</taxon>
        <taxon>Bacillota</taxon>
        <taxon>Clostridia</taxon>
        <taxon>Eubacteriales</taxon>
        <taxon>Clostridiaceae</taxon>
        <taxon>Clostridium</taxon>
    </lineage>
</organism>
<keyword evidence="5" id="KW-1185">Reference proteome</keyword>
<dbReference type="GO" id="GO:0030435">
    <property type="term" value="P:sporulation resulting in formation of a cellular spore"/>
    <property type="evidence" value="ECO:0007669"/>
    <property type="project" value="UniProtKB-KW"/>
</dbReference>
<dbReference type="Pfam" id="PF07875">
    <property type="entry name" value="Coat_F"/>
    <property type="match status" value="1"/>
</dbReference>
<proteinExistence type="inferred from homology"/>
<dbReference type="EMBL" id="CP006905">
    <property type="protein sequence ID" value="AIY82453.1"/>
    <property type="molecule type" value="Genomic_DNA"/>
</dbReference>
<sequence>MSNLISNLIQGKKEMSNEIIAMSMLAAAKEGAEMYLNATLTSSNPELRLIYSNGLGQMVAGHTAVTELTISKEWVNPNKPLLKQLLDTYNKAE</sequence>
<keyword evidence="1" id="KW-0749">Sporulation</keyword>
<dbReference type="InterPro" id="IPR012851">
    <property type="entry name" value="Spore_coat_CotF-like"/>
</dbReference>
<name>A0A0A7FSB4_9CLOT</name>
<dbReference type="eggNOG" id="COG5577">
    <property type="taxonomic scope" value="Bacteria"/>
</dbReference>
<evidence type="ECO:0000256" key="3">
    <source>
        <dbReference type="ARBA" id="ARBA00024344"/>
    </source>
</evidence>
<evidence type="ECO:0000313" key="4">
    <source>
        <dbReference type="EMBL" id="AIY82453.1"/>
    </source>
</evidence>
<dbReference type="OrthoDB" id="1682820at2"/>
<reference evidence="4 5" key="1">
    <citation type="journal article" date="2015" name="Infect. Genet. Evol.">
        <title>Genomic sequences of six botulinum neurotoxin-producing strains representing three clostridial species illustrate the mobility and diversity of botulinum neurotoxin genes.</title>
        <authorList>
            <person name="Smith T.J."/>
            <person name="Hill K.K."/>
            <person name="Xie G."/>
            <person name="Foley B.T."/>
            <person name="Williamson C.H."/>
            <person name="Foster J.T."/>
            <person name="Johnson S.L."/>
            <person name="Chertkov O."/>
            <person name="Teshima H."/>
            <person name="Gibbons H.S."/>
            <person name="Johnsky L.A."/>
            <person name="Karavis M.A."/>
            <person name="Smith L.A."/>
        </authorList>
    </citation>
    <scope>NUCLEOTIDE SEQUENCE [LARGE SCALE GENOMIC DNA]</scope>
    <source>
        <strain evidence="4">Sullivan</strain>
    </source>
</reference>
<dbReference type="RefSeq" id="WP_039310500.1">
    <property type="nucleotide sequence ID" value="NZ_CP006905.1"/>
</dbReference>
<dbReference type="PANTHER" id="PTHR39183">
    <property type="entry name" value="SPORE COAT PROTEIN F-LIKE PROTEIN YHCQ"/>
    <property type="match status" value="1"/>
</dbReference>
<dbReference type="PANTHER" id="PTHR39183:SF1">
    <property type="entry name" value="SPORE COAT PROTEIN F-LIKE PROTEIN YHCQ"/>
    <property type="match status" value="1"/>
</dbReference>
<dbReference type="Gene3D" id="1.20.1260.10">
    <property type="match status" value="1"/>
</dbReference>
<dbReference type="Proteomes" id="UP000030635">
    <property type="component" value="Chromosome"/>
</dbReference>
<accession>A0A0A7FSB4</accession>